<dbReference type="InterPro" id="IPR001404">
    <property type="entry name" value="Hsp90_fam"/>
</dbReference>
<name>A0AB34GEI4_ESCRO</name>
<keyword evidence="2" id="KW-0143">Chaperone</keyword>
<comment type="caution">
    <text evidence="3">The sequence shown here is derived from an EMBL/GenBank/DDBJ whole genome shotgun (WGS) entry which is preliminary data.</text>
</comment>
<dbReference type="GO" id="GO:0051082">
    <property type="term" value="F:unfolded protein binding"/>
    <property type="evidence" value="ECO:0007669"/>
    <property type="project" value="InterPro"/>
</dbReference>
<dbReference type="Gene3D" id="1.20.120.790">
    <property type="entry name" value="Heat shock protein 90, C-terminal domain"/>
    <property type="match status" value="1"/>
</dbReference>
<keyword evidence="4" id="KW-1185">Reference proteome</keyword>
<dbReference type="GO" id="GO:0005524">
    <property type="term" value="F:ATP binding"/>
    <property type="evidence" value="ECO:0007669"/>
    <property type="project" value="InterPro"/>
</dbReference>
<dbReference type="GO" id="GO:0016887">
    <property type="term" value="F:ATP hydrolysis activity"/>
    <property type="evidence" value="ECO:0007669"/>
    <property type="project" value="InterPro"/>
</dbReference>
<evidence type="ECO:0000313" key="4">
    <source>
        <dbReference type="Proteomes" id="UP001159641"/>
    </source>
</evidence>
<evidence type="ECO:0000256" key="2">
    <source>
        <dbReference type="ARBA" id="ARBA00023186"/>
    </source>
</evidence>
<organism evidence="3 4">
    <name type="scientific">Eschrichtius robustus</name>
    <name type="common">California gray whale</name>
    <name type="synonym">Eschrichtius gibbosus</name>
    <dbReference type="NCBI Taxonomy" id="9764"/>
    <lineage>
        <taxon>Eukaryota</taxon>
        <taxon>Metazoa</taxon>
        <taxon>Chordata</taxon>
        <taxon>Craniata</taxon>
        <taxon>Vertebrata</taxon>
        <taxon>Euteleostomi</taxon>
        <taxon>Mammalia</taxon>
        <taxon>Eutheria</taxon>
        <taxon>Laurasiatheria</taxon>
        <taxon>Artiodactyla</taxon>
        <taxon>Whippomorpha</taxon>
        <taxon>Cetacea</taxon>
        <taxon>Mysticeti</taxon>
        <taxon>Eschrichtiidae</taxon>
        <taxon>Eschrichtius</taxon>
    </lineage>
</organism>
<protein>
    <submittedName>
        <fullName evidence="3">Uncharacterized protein</fullName>
    </submittedName>
</protein>
<reference evidence="3 4" key="1">
    <citation type="submission" date="2022-11" db="EMBL/GenBank/DDBJ databases">
        <title>Whole genome sequence of Eschrichtius robustus ER-17-0199.</title>
        <authorList>
            <person name="Bruniche-Olsen A."/>
            <person name="Black A.N."/>
            <person name="Fields C.J."/>
            <person name="Walden K."/>
            <person name="Dewoody J.A."/>
        </authorList>
    </citation>
    <scope>NUCLEOTIDE SEQUENCE [LARGE SCALE GENOMIC DNA]</scope>
    <source>
        <strain evidence="3">ER-17-0199</strain>
        <tissue evidence="3">Blubber</tissue>
    </source>
</reference>
<evidence type="ECO:0000313" key="3">
    <source>
        <dbReference type="EMBL" id="KAJ8776955.1"/>
    </source>
</evidence>
<proteinExistence type="inferred from homology"/>
<dbReference type="AlphaFoldDB" id="A0AB34GEI4"/>
<gene>
    <name evidence="3" type="ORF">J1605_014973</name>
</gene>
<sequence>MQGTWVRALIREDPTCRGATNKPVLFETVLLSSGFSPEDPQTCSNRLYCMIELGMGADEDEVTAQEPRAAVPDEIPHLEGKRLPFAWKK</sequence>
<dbReference type="Pfam" id="PF00183">
    <property type="entry name" value="HSP90"/>
    <property type="match status" value="1"/>
</dbReference>
<comment type="similarity">
    <text evidence="1">Belongs to the heat shock protein 90 family.</text>
</comment>
<accession>A0AB34GEI4</accession>
<dbReference type="EMBL" id="JAIQCJ010002323">
    <property type="protein sequence ID" value="KAJ8776955.1"/>
    <property type="molecule type" value="Genomic_DNA"/>
</dbReference>
<dbReference type="Proteomes" id="UP001159641">
    <property type="component" value="Unassembled WGS sequence"/>
</dbReference>
<dbReference type="InterPro" id="IPR037196">
    <property type="entry name" value="HSP90_C"/>
</dbReference>
<evidence type="ECO:0000256" key="1">
    <source>
        <dbReference type="ARBA" id="ARBA00008239"/>
    </source>
</evidence>
<dbReference type="GO" id="GO:0140662">
    <property type="term" value="F:ATP-dependent protein folding chaperone"/>
    <property type="evidence" value="ECO:0007669"/>
    <property type="project" value="InterPro"/>
</dbReference>